<dbReference type="GO" id="GO:0006281">
    <property type="term" value="P:DNA repair"/>
    <property type="evidence" value="ECO:0007669"/>
    <property type="project" value="InterPro"/>
</dbReference>
<keyword evidence="3" id="KW-1185">Reference proteome</keyword>
<evidence type="ECO:0000313" key="3">
    <source>
        <dbReference type="Proteomes" id="UP000177625"/>
    </source>
</evidence>
<feature type="region of interest" description="Disordered" evidence="1">
    <location>
        <begin position="118"/>
        <end position="141"/>
    </location>
</feature>
<dbReference type="Proteomes" id="UP000177625">
    <property type="component" value="Unassembled WGS sequence"/>
</dbReference>
<evidence type="ECO:0000256" key="1">
    <source>
        <dbReference type="SAM" id="MobiDB-lite"/>
    </source>
</evidence>
<evidence type="ECO:0000313" key="2">
    <source>
        <dbReference type="EMBL" id="CZT50090.1"/>
    </source>
</evidence>
<feature type="region of interest" description="Disordered" evidence="1">
    <location>
        <begin position="42"/>
        <end position="80"/>
    </location>
</feature>
<dbReference type="AlphaFoldDB" id="A0A1E1MLY1"/>
<accession>A0A1E1MLY1</accession>
<dbReference type="InterPro" id="IPR001497">
    <property type="entry name" value="MethylDNA_cys_MeTrfase_AS"/>
</dbReference>
<dbReference type="EMBL" id="FJVC01000407">
    <property type="protein sequence ID" value="CZT50090.1"/>
    <property type="molecule type" value="Genomic_DNA"/>
</dbReference>
<dbReference type="PROSITE" id="PS00374">
    <property type="entry name" value="MGMT"/>
    <property type="match status" value="1"/>
</dbReference>
<feature type="compositionally biased region" description="Polar residues" evidence="1">
    <location>
        <begin position="127"/>
        <end position="137"/>
    </location>
</feature>
<reference evidence="3" key="1">
    <citation type="submission" date="2016-03" db="EMBL/GenBank/DDBJ databases">
        <authorList>
            <person name="Guldener U."/>
        </authorList>
    </citation>
    <scope>NUCLEOTIDE SEQUENCE [LARGE SCALE GENOMIC DNA]</scope>
</reference>
<name>A0A1E1MLY1_RHYSE</name>
<sequence>MDVQIVGDLEPLVILGSSPCFLLKVACRFRGSQIIVLEMNKHSPLPHHSTNPSNKPPFYYSPSRRPVSHPRPRSPPILPAYTENEPTVVIRRLLSRQKISTSPSPSLIPILIPSFPPNPKTNPKLAQVQTPEPQNTDPIPCHRIISRDETETEIALST</sequence>
<dbReference type="GO" id="GO:0003908">
    <property type="term" value="F:methylated-DNA-[protein]-cysteine S-methyltransferase activity"/>
    <property type="evidence" value="ECO:0007669"/>
    <property type="project" value="InterPro"/>
</dbReference>
<organism evidence="2 3">
    <name type="scientific">Rhynchosporium secalis</name>
    <name type="common">Barley scald fungus</name>
    <dbReference type="NCBI Taxonomy" id="38038"/>
    <lineage>
        <taxon>Eukaryota</taxon>
        <taxon>Fungi</taxon>
        <taxon>Dikarya</taxon>
        <taxon>Ascomycota</taxon>
        <taxon>Pezizomycotina</taxon>
        <taxon>Leotiomycetes</taxon>
        <taxon>Helotiales</taxon>
        <taxon>Ploettnerulaceae</taxon>
        <taxon>Rhynchosporium</taxon>
    </lineage>
</organism>
<protein>
    <submittedName>
        <fullName evidence="2">Uncharacterized protein</fullName>
    </submittedName>
</protein>
<proteinExistence type="predicted"/>
<gene>
    <name evidence="2" type="ORF">RSE6_11016</name>
</gene>